<reference evidence="3" key="1">
    <citation type="submission" date="2021-05" db="EMBL/GenBank/DDBJ databases">
        <authorList>
            <person name="Alioto T."/>
            <person name="Alioto T."/>
            <person name="Gomez Garrido J."/>
        </authorList>
    </citation>
    <scope>NUCLEOTIDE SEQUENCE</scope>
</reference>
<organism evidence="3">
    <name type="scientific">Culex pipiens</name>
    <name type="common">House mosquito</name>
    <dbReference type="NCBI Taxonomy" id="7175"/>
    <lineage>
        <taxon>Eukaryota</taxon>
        <taxon>Metazoa</taxon>
        <taxon>Ecdysozoa</taxon>
        <taxon>Arthropoda</taxon>
        <taxon>Hexapoda</taxon>
        <taxon>Insecta</taxon>
        <taxon>Pterygota</taxon>
        <taxon>Neoptera</taxon>
        <taxon>Endopterygota</taxon>
        <taxon>Diptera</taxon>
        <taxon>Nematocera</taxon>
        <taxon>Culicoidea</taxon>
        <taxon>Culicidae</taxon>
        <taxon>Culicinae</taxon>
        <taxon>Culicini</taxon>
        <taxon>Culex</taxon>
        <taxon>Culex</taxon>
    </lineage>
</organism>
<proteinExistence type="predicted"/>
<accession>A0A8D8BDL9</accession>
<protein>
    <submittedName>
        <fullName evidence="3">(northern house mosquito) hypothetical protein</fullName>
    </submittedName>
</protein>
<dbReference type="AlphaFoldDB" id="A0A8D8BDL9"/>
<feature type="compositionally biased region" description="Gly residues" evidence="1">
    <location>
        <begin position="103"/>
        <end position="118"/>
    </location>
</feature>
<evidence type="ECO:0000256" key="2">
    <source>
        <dbReference type="SAM" id="Phobius"/>
    </source>
</evidence>
<dbReference type="EMBL" id="HBUE01074126">
    <property type="protein sequence ID" value="CAG6474114.1"/>
    <property type="molecule type" value="Transcribed_RNA"/>
</dbReference>
<keyword evidence="2" id="KW-0472">Membrane</keyword>
<feature type="transmembrane region" description="Helical" evidence="2">
    <location>
        <begin position="27"/>
        <end position="45"/>
    </location>
</feature>
<feature type="region of interest" description="Disordered" evidence="1">
    <location>
        <begin position="95"/>
        <end position="118"/>
    </location>
</feature>
<keyword evidence="2" id="KW-0812">Transmembrane</keyword>
<keyword evidence="2" id="KW-1133">Transmembrane helix</keyword>
<sequence length="118" mass="14128">MGRSVQLFDDNVGGGRGDRRWRWRRRLFLLFLFYGLLFLLARFDLRRRLCRRGRRRRRCWCRLLGRLLFRDNHFGHRGCVVLGRRLNRGRRWRGKRARFGSDGKIGGGGRRGGLGRGR</sequence>
<evidence type="ECO:0000256" key="1">
    <source>
        <dbReference type="SAM" id="MobiDB-lite"/>
    </source>
</evidence>
<name>A0A8D8BDL9_CULPI</name>
<evidence type="ECO:0000313" key="3">
    <source>
        <dbReference type="EMBL" id="CAG6474114.1"/>
    </source>
</evidence>